<reference evidence="1" key="1">
    <citation type="submission" date="2020-03" db="EMBL/GenBank/DDBJ databases">
        <title>The deep terrestrial virosphere.</title>
        <authorList>
            <person name="Holmfeldt K."/>
            <person name="Nilsson E."/>
            <person name="Simone D."/>
            <person name="Lopez-Fernandez M."/>
            <person name="Wu X."/>
            <person name="de Brujin I."/>
            <person name="Lundin D."/>
            <person name="Andersson A."/>
            <person name="Bertilsson S."/>
            <person name="Dopson M."/>
        </authorList>
    </citation>
    <scope>NUCLEOTIDE SEQUENCE</scope>
    <source>
        <strain evidence="2">MM415A01309</strain>
        <strain evidence="1">MM415B01249</strain>
    </source>
</reference>
<name>A0A6M3IQ16_9ZZZZ</name>
<gene>
    <name evidence="2" type="ORF">MM415A01309_0006</name>
    <name evidence="1" type="ORF">MM415B01249_0006</name>
</gene>
<proteinExistence type="predicted"/>
<accession>A0A6M3IQ16</accession>
<sequence length="159" mass="16328">MATLKAANVTKYDAGGSGDNIVADGFIKTVEKVWIDSYAITAAIPSSSSLLIGRVPANKKITDIVVYMPVISAAGTATTVYCGTGATTSTSQYFGILQNEAGVAAQTNTFDGGTTATIRLAANDTNKMQALGSDTGIYITISPATTITGGTIRSIVKYT</sequence>
<organism evidence="1">
    <name type="scientific">viral metagenome</name>
    <dbReference type="NCBI Taxonomy" id="1070528"/>
    <lineage>
        <taxon>unclassified sequences</taxon>
        <taxon>metagenomes</taxon>
        <taxon>organismal metagenomes</taxon>
    </lineage>
</organism>
<dbReference type="AlphaFoldDB" id="A0A6M3IQ16"/>
<protein>
    <submittedName>
        <fullName evidence="1">Uncharacterized protein</fullName>
    </submittedName>
</protein>
<evidence type="ECO:0000313" key="1">
    <source>
        <dbReference type="EMBL" id="QJA59669.1"/>
    </source>
</evidence>
<evidence type="ECO:0000313" key="2">
    <source>
        <dbReference type="EMBL" id="QJA77400.1"/>
    </source>
</evidence>
<dbReference type="EMBL" id="MT142281">
    <property type="protein sequence ID" value="QJA77400.1"/>
    <property type="molecule type" value="Genomic_DNA"/>
</dbReference>
<dbReference type="EMBL" id="MT141380">
    <property type="protein sequence ID" value="QJA59669.1"/>
    <property type="molecule type" value="Genomic_DNA"/>
</dbReference>